<dbReference type="InterPro" id="IPR027417">
    <property type="entry name" value="P-loop_NTPase"/>
</dbReference>
<dbReference type="NCBIfam" id="TIGR01445">
    <property type="entry name" value="intein_Nterm"/>
    <property type="match status" value="1"/>
</dbReference>
<dbReference type="InterPro" id="IPR023366">
    <property type="entry name" value="ATP_synth_asu-like_sf"/>
</dbReference>
<dbReference type="InterPro" id="IPR004042">
    <property type="entry name" value="Intein_endonuc_central"/>
</dbReference>
<proteinExistence type="inferred from homology"/>
<dbReference type="InterPro" id="IPR006141">
    <property type="entry name" value="Intein_N"/>
</dbReference>
<dbReference type="EC" id="7.1.2.2" evidence="2"/>
<dbReference type="InterPro" id="IPR031686">
    <property type="entry name" value="ATP-synth_a_Xtn"/>
</dbReference>
<dbReference type="InterPro" id="IPR036121">
    <property type="entry name" value="ATPase_F1/V1/A1_a/bsu_N_sf"/>
</dbReference>
<keyword evidence="5" id="KW-0547">Nucleotide-binding</keyword>
<keyword evidence="11" id="KW-0406">Ion transport</keyword>
<keyword evidence="10" id="KW-0651">Protein splicing</keyword>
<protein>
    <recommendedName>
        <fullName evidence="3">V-type ATP synthase alpha chain</fullName>
        <ecNumber evidence="2">7.1.2.2</ecNumber>
    </recommendedName>
    <alternativeName>
        <fullName evidence="12">V-ATPase subunit A</fullName>
    </alternativeName>
</protein>
<name>A0A523YL86_UNCAE</name>
<feature type="domain" description="DOD-type homing endonuclease" evidence="14">
    <location>
        <begin position="471"/>
        <end position="602"/>
    </location>
</feature>
<dbReference type="PROSITE" id="PS50818">
    <property type="entry name" value="INTEIN_C_TER"/>
    <property type="match status" value="1"/>
</dbReference>
<dbReference type="PROSITE" id="PS50817">
    <property type="entry name" value="INTEIN_N_TER"/>
    <property type="match status" value="1"/>
</dbReference>
<dbReference type="GO" id="GO:0016469">
    <property type="term" value="C:proton-transporting two-sector ATPase complex"/>
    <property type="evidence" value="ECO:0007669"/>
    <property type="project" value="UniProtKB-ARBA"/>
</dbReference>
<dbReference type="AlphaFoldDB" id="A0A523YL86"/>
<comment type="function">
    <text evidence="13">Produces ATP from ADP in the presence of a proton gradient across the membrane. The V-type alpha chain is a catalytic subunit.</text>
</comment>
<dbReference type="GO" id="GO:0046961">
    <property type="term" value="F:proton-transporting ATPase activity, rotational mechanism"/>
    <property type="evidence" value="ECO:0007669"/>
    <property type="project" value="InterPro"/>
</dbReference>
<evidence type="ECO:0000256" key="9">
    <source>
        <dbReference type="ARBA" id="ARBA00022967"/>
    </source>
</evidence>
<evidence type="ECO:0000256" key="11">
    <source>
        <dbReference type="ARBA" id="ARBA00023065"/>
    </source>
</evidence>
<evidence type="ECO:0000313" key="16">
    <source>
        <dbReference type="Proteomes" id="UP000316925"/>
    </source>
</evidence>
<dbReference type="SUPFAM" id="SSF55608">
    <property type="entry name" value="Homing endonucleases"/>
    <property type="match status" value="1"/>
</dbReference>
<dbReference type="GO" id="GO:0005524">
    <property type="term" value="F:ATP binding"/>
    <property type="evidence" value="ECO:0007669"/>
    <property type="project" value="UniProtKB-KW"/>
</dbReference>
<dbReference type="NCBIfam" id="TIGR01443">
    <property type="entry name" value="intein_Cterm"/>
    <property type="match status" value="1"/>
</dbReference>
<dbReference type="GO" id="GO:0016539">
    <property type="term" value="P:intein-mediated protein splicing"/>
    <property type="evidence" value="ECO:0007669"/>
    <property type="project" value="InterPro"/>
</dbReference>
<dbReference type="FunFam" id="2.40.30.20:FF:000002">
    <property type="entry name" value="V-type proton ATPase catalytic subunit A"/>
    <property type="match status" value="1"/>
</dbReference>
<dbReference type="InterPro" id="IPR004100">
    <property type="entry name" value="ATPase_F1/V1/A1_a/bsu_N"/>
</dbReference>
<evidence type="ECO:0000256" key="13">
    <source>
        <dbReference type="ARBA" id="ARBA00054855"/>
    </source>
</evidence>
<dbReference type="Gene3D" id="3.10.28.10">
    <property type="entry name" value="Homing endonucleases"/>
    <property type="match status" value="1"/>
</dbReference>
<dbReference type="GO" id="GO:0004519">
    <property type="term" value="F:endonuclease activity"/>
    <property type="evidence" value="ECO:0007669"/>
    <property type="project" value="InterPro"/>
</dbReference>
<dbReference type="Pfam" id="PF14890">
    <property type="entry name" value="Intein_splicing"/>
    <property type="match status" value="1"/>
</dbReference>
<evidence type="ECO:0000256" key="10">
    <source>
        <dbReference type="ARBA" id="ARBA00023000"/>
    </source>
</evidence>
<keyword evidence="8" id="KW-0067">ATP-binding</keyword>
<gene>
    <name evidence="15" type="ORF">E3J33_04015</name>
</gene>
<sequence length="822" mass="92448">MGRRGVYMSKEGRIIKIAGPLVVAQGIPRARMFDVVRVGKERLIGEILEIRSDNASIQVYEETGGLKPGEPVESTYQPLSVELAPGILGNIYDGIQRPLDLIMAMKGDFISRGIELPAIDREKEWDFKPTVKEGEKVTAGDILGVVQETEIIEHRILVPFGIEGKIKKIREGKVKVEDTIAVIRTPEGKEKEISMLQRWPVRKMRPYKKQLNPEEPLITGQRVIDTFFPIAKGGTACIPGPFGSGKCVSGRTPVILGDGTLLTMEELYRKCLKEGKAKTNGLETIIEINPSLSLFSMNTNKVEGSNSSIFYKGKTDSIIRIKTRSGRLVEVTPSHKLFRINEAGKIVQTKAENLQLGDFIVAVRKIETKNKKAKFDLHELKEARVVDTSVRERLSQILRNLRKKGQLSRVGISKVNAESFIYKRNLPPLSLVKKVYFQANLPLPIPRQLRGARWGQNIHIPPQASPELGEVVGLFIAEGYIRTKNTAVFTNGDDELLKRFTQLINSVFGIKTKTEIQKGKTPGILIHNKIFVDFIKAIDAGGSSSEKQIPTLILRSSDKILSTFLKGYYLGDGSFSQGEIELSTASKKLQIGLSYALTRLGILHLLAIRKFKEKNYYRIFVRGINNLKIFYESMNKDGEKFDKIQKIKDYINSKKTTYTSYDVVPLSSKIISKLYRSSKVTYSQLKARGVEISNYIGNRERMSTSTFKRFTQLLKEEGGKEKYSQIFRLSSLLDYVFCDRVVSIEKIKGSLNVYDVCIPQKENFVGGYGPLLLHNTVVQHQLSKWVDAEIIVFVGCGERGNEMTDVLREFPKLKDPKTGKSL</sequence>
<dbReference type="GO" id="GO:1902495">
    <property type="term" value="C:transmembrane transporter complex"/>
    <property type="evidence" value="ECO:0007669"/>
    <property type="project" value="UniProtKB-ARBA"/>
</dbReference>
<dbReference type="Pfam" id="PF16886">
    <property type="entry name" value="ATP-synt_ab_Xtn"/>
    <property type="match status" value="1"/>
</dbReference>
<dbReference type="SUPFAM" id="SSF52540">
    <property type="entry name" value="P-loop containing nucleoside triphosphate hydrolases"/>
    <property type="match status" value="1"/>
</dbReference>
<dbReference type="Gene3D" id="2.40.30.20">
    <property type="match status" value="1"/>
</dbReference>
<comment type="similarity">
    <text evidence="1">Belongs to the ATPase alpha/beta chains family.</text>
</comment>
<dbReference type="Pfam" id="PF14528">
    <property type="entry name" value="LAGLIDADG_3"/>
    <property type="match status" value="2"/>
</dbReference>
<feature type="non-terminal residue" evidence="15">
    <location>
        <position position="822"/>
    </location>
</feature>
<dbReference type="InterPro" id="IPR022878">
    <property type="entry name" value="V-ATPase_asu"/>
</dbReference>
<dbReference type="EMBL" id="SOIJ01000227">
    <property type="protein sequence ID" value="TET92300.1"/>
    <property type="molecule type" value="Genomic_DNA"/>
</dbReference>
<evidence type="ECO:0000256" key="2">
    <source>
        <dbReference type="ARBA" id="ARBA00012473"/>
    </source>
</evidence>
<dbReference type="Gene3D" id="2.170.16.10">
    <property type="entry name" value="Hedgehog/Intein (Hint) domain"/>
    <property type="match status" value="1"/>
</dbReference>
<comment type="caution">
    <text evidence="15">The sequence shown here is derived from an EMBL/GenBank/DDBJ whole genome shotgun (WGS) entry which is preliminary data.</text>
</comment>
<dbReference type="SMART" id="SM00306">
    <property type="entry name" value="HintN"/>
    <property type="match status" value="1"/>
</dbReference>
<dbReference type="Gene3D" id="2.40.50.100">
    <property type="match status" value="1"/>
</dbReference>
<evidence type="ECO:0000256" key="5">
    <source>
        <dbReference type="ARBA" id="ARBA00022741"/>
    </source>
</evidence>
<evidence type="ECO:0000256" key="3">
    <source>
        <dbReference type="ARBA" id="ARBA00018003"/>
    </source>
</evidence>
<evidence type="ECO:0000256" key="8">
    <source>
        <dbReference type="ARBA" id="ARBA00022840"/>
    </source>
</evidence>
<dbReference type="Pfam" id="PF02874">
    <property type="entry name" value="ATP-synt_ab_N"/>
    <property type="match status" value="1"/>
</dbReference>
<dbReference type="InterPro" id="IPR030934">
    <property type="entry name" value="Intein_C"/>
</dbReference>
<dbReference type="Gene3D" id="3.40.50.300">
    <property type="entry name" value="P-loop containing nucleotide triphosphate hydrolases"/>
    <property type="match status" value="1"/>
</dbReference>
<dbReference type="SUPFAM" id="SSF51294">
    <property type="entry name" value="Hedgehog/intein (Hint) domain"/>
    <property type="match status" value="1"/>
</dbReference>
<dbReference type="PRINTS" id="PR00379">
    <property type="entry name" value="INTEIN"/>
</dbReference>
<evidence type="ECO:0000256" key="7">
    <source>
        <dbReference type="ARBA" id="ARBA00022813"/>
    </source>
</evidence>
<organism evidence="15 16">
    <name type="scientific">Aerophobetes bacterium</name>
    <dbReference type="NCBI Taxonomy" id="2030807"/>
    <lineage>
        <taxon>Bacteria</taxon>
        <taxon>Candidatus Aerophobota</taxon>
    </lineage>
</organism>
<evidence type="ECO:0000256" key="1">
    <source>
        <dbReference type="ARBA" id="ARBA00008936"/>
    </source>
</evidence>
<dbReference type="FunFam" id="2.40.50.100:FF:000008">
    <property type="entry name" value="V-type proton ATPase catalytic subunit A"/>
    <property type="match status" value="1"/>
</dbReference>
<accession>A0A523YL86</accession>
<dbReference type="InterPro" id="IPR003587">
    <property type="entry name" value="Hint_dom_N"/>
</dbReference>
<keyword evidence="6" id="KW-0375">Hydrogen ion transport</keyword>
<dbReference type="CDD" id="cd18119">
    <property type="entry name" value="ATP-synt_V_A-type_alpha_N"/>
    <property type="match status" value="1"/>
</dbReference>
<evidence type="ECO:0000256" key="6">
    <source>
        <dbReference type="ARBA" id="ARBA00022781"/>
    </source>
</evidence>
<evidence type="ECO:0000313" key="15">
    <source>
        <dbReference type="EMBL" id="TET92300.1"/>
    </source>
</evidence>
<reference evidence="15 16" key="1">
    <citation type="submission" date="2019-03" db="EMBL/GenBank/DDBJ databases">
        <title>Metabolic potential of uncultured bacteria and archaea associated with petroleum seepage in deep-sea sediments.</title>
        <authorList>
            <person name="Dong X."/>
            <person name="Hubert C."/>
        </authorList>
    </citation>
    <scope>NUCLEOTIDE SEQUENCE [LARGE SCALE GENOMIC DNA]</scope>
    <source>
        <strain evidence="15">E29_bin28</strain>
    </source>
</reference>
<dbReference type="PROSITE" id="PS50819">
    <property type="entry name" value="INTEIN_ENDONUCLEASE"/>
    <property type="match status" value="1"/>
</dbReference>
<dbReference type="PANTHER" id="PTHR43607:SF1">
    <property type="entry name" value="H(+)-TRANSPORTING TWO-SECTOR ATPASE"/>
    <property type="match status" value="1"/>
</dbReference>
<dbReference type="Proteomes" id="UP000316925">
    <property type="component" value="Unassembled WGS sequence"/>
</dbReference>
<dbReference type="InterPro" id="IPR036844">
    <property type="entry name" value="Hint_dom_sf"/>
</dbReference>
<dbReference type="SUPFAM" id="SSF50615">
    <property type="entry name" value="N-terminal domain of alpha and beta subunits of F1 ATP synthase"/>
    <property type="match status" value="1"/>
</dbReference>
<evidence type="ECO:0000259" key="14">
    <source>
        <dbReference type="PROSITE" id="PS50819"/>
    </source>
</evidence>
<dbReference type="InterPro" id="IPR006142">
    <property type="entry name" value="INTEIN"/>
</dbReference>
<keyword evidence="4" id="KW-0813">Transport</keyword>
<keyword evidence="9" id="KW-1278">Translocase</keyword>
<dbReference type="GO" id="GO:0046034">
    <property type="term" value="P:ATP metabolic process"/>
    <property type="evidence" value="ECO:0007669"/>
    <property type="project" value="InterPro"/>
</dbReference>
<dbReference type="CDD" id="cd00081">
    <property type="entry name" value="Hint"/>
    <property type="match status" value="1"/>
</dbReference>
<evidence type="ECO:0000256" key="4">
    <source>
        <dbReference type="ARBA" id="ARBA00022448"/>
    </source>
</evidence>
<dbReference type="Gene3D" id="3.40.50.12240">
    <property type="match status" value="1"/>
</dbReference>
<dbReference type="InterPro" id="IPR004860">
    <property type="entry name" value="LAGLIDADG_dom"/>
</dbReference>
<keyword evidence="7" id="KW-0068">Autocatalytic cleavage</keyword>
<dbReference type="InterPro" id="IPR027434">
    <property type="entry name" value="Homing_endonucl"/>
</dbReference>
<evidence type="ECO:0000256" key="12">
    <source>
        <dbReference type="ARBA" id="ARBA00031719"/>
    </source>
</evidence>
<dbReference type="PANTHER" id="PTHR43607">
    <property type="entry name" value="V-TYPE PROTON ATPASE CATALYTIC SUBUNIT A"/>
    <property type="match status" value="1"/>
</dbReference>